<protein>
    <recommendedName>
        <fullName evidence="2">Acyltransferase 3 domain-containing protein</fullName>
    </recommendedName>
</protein>
<dbReference type="Proteomes" id="UP000216354">
    <property type="component" value="Unassembled WGS sequence"/>
</dbReference>
<organism evidence="3 4">
    <name type="scientific">Bordetella genomosp. 1</name>
    <dbReference type="NCBI Taxonomy" id="1395607"/>
    <lineage>
        <taxon>Bacteria</taxon>
        <taxon>Pseudomonadati</taxon>
        <taxon>Pseudomonadota</taxon>
        <taxon>Betaproteobacteria</taxon>
        <taxon>Burkholderiales</taxon>
        <taxon>Alcaligenaceae</taxon>
        <taxon>Bordetella</taxon>
    </lineage>
</organism>
<comment type="caution">
    <text evidence="3">The sequence shown here is derived from an EMBL/GenBank/DDBJ whole genome shotgun (WGS) entry which is preliminary data.</text>
</comment>
<feature type="transmembrane region" description="Helical" evidence="1">
    <location>
        <begin position="81"/>
        <end position="102"/>
    </location>
</feature>
<dbReference type="InterPro" id="IPR050879">
    <property type="entry name" value="Acyltransferase_3"/>
</dbReference>
<feature type="transmembrane region" description="Helical" evidence="1">
    <location>
        <begin position="364"/>
        <end position="384"/>
    </location>
</feature>
<evidence type="ECO:0000259" key="2">
    <source>
        <dbReference type="Pfam" id="PF01757"/>
    </source>
</evidence>
<feature type="transmembrane region" description="Helical" evidence="1">
    <location>
        <begin position="252"/>
        <end position="276"/>
    </location>
</feature>
<keyword evidence="1" id="KW-0472">Membrane</keyword>
<feature type="transmembrane region" description="Helical" evidence="1">
    <location>
        <begin position="288"/>
        <end position="308"/>
    </location>
</feature>
<keyword evidence="4" id="KW-1185">Reference proteome</keyword>
<evidence type="ECO:0000313" key="4">
    <source>
        <dbReference type="Proteomes" id="UP000216354"/>
    </source>
</evidence>
<feature type="transmembrane region" description="Helical" evidence="1">
    <location>
        <begin position="122"/>
        <end position="144"/>
    </location>
</feature>
<evidence type="ECO:0000313" key="3">
    <source>
        <dbReference type="EMBL" id="OZI68274.1"/>
    </source>
</evidence>
<keyword evidence="1" id="KW-1133">Transmembrane helix</keyword>
<evidence type="ECO:0000256" key="1">
    <source>
        <dbReference type="SAM" id="Phobius"/>
    </source>
</evidence>
<feature type="transmembrane region" description="Helical" evidence="1">
    <location>
        <begin position="187"/>
        <end position="207"/>
    </location>
</feature>
<feature type="domain" description="Acyltransferase 3" evidence="2">
    <location>
        <begin position="48"/>
        <end position="379"/>
    </location>
</feature>
<reference evidence="3 4" key="1">
    <citation type="submission" date="2017-05" db="EMBL/GenBank/DDBJ databases">
        <title>Complete and WGS of Bordetella genogroups.</title>
        <authorList>
            <person name="Spilker T."/>
            <person name="Lipuma J."/>
        </authorList>
    </citation>
    <scope>NUCLEOTIDE SEQUENCE [LARGE SCALE GENOMIC DNA]</scope>
    <source>
        <strain evidence="3 4">AU9795</strain>
    </source>
</reference>
<accession>A0ABX4F3D8</accession>
<dbReference type="PANTHER" id="PTHR23028">
    <property type="entry name" value="ACETYLTRANSFERASE"/>
    <property type="match status" value="1"/>
</dbReference>
<feature type="transmembrane region" description="Helical" evidence="1">
    <location>
        <begin position="156"/>
        <end position="175"/>
    </location>
</feature>
<dbReference type="EMBL" id="NEVR01000001">
    <property type="protein sequence ID" value="OZI68274.1"/>
    <property type="molecule type" value="Genomic_DNA"/>
</dbReference>
<feature type="transmembrane region" description="Helical" evidence="1">
    <location>
        <begin position="51"/>
        <end position="69"/>
    </location>
</feature>
<name>A0ABX4F3D8_9BORD</name>
<gene>
    <name evidence="3" type="ORF">CAL27_02030</name>
</gene>
<proteinExistence type="predicted"/>
<sequence length="415" mass="46507">MYHPCVKSSDFAKRALQQGIRTMTAMSLGAAVPSRARDSLVALRASNNFDILRLVAAFMVVYSHVLRIFDLGPCPVLVWSGYDDLATVGVITFFVISGFLVTRSLLSSPSVSSYLINRSVRIFPGLIVCMLWSVFVLGPLVTSLPLGEYFSSPRSWLYLLNILLFPLQTVLPGVFEGQPRPFTVNGSIWTLSIEFSAYLIAIALLFVRGRKWVYVAAFSVAVAAFFLAGFAANKTSALLYLTQNIDNNREDYFFWFYFQPVNAARFIAFFFIGALFNWIPQRWLRMDVAAVLVVVYIISFQSAAYFPVHFLALPYVIMTIGSQRWRISNLVQGLGDISYGIYIYSTPLQQMTYYYLHDKVSPVAGAWISVLFSITAGLLSWHLVEKPALRLKRYSIHGAHGRPSAAPPRPAQTGM</sequence>
<dbReference type="InterPro" id="IPR002656">
    <property type="entry name" value="Acyl_transf_3_dom"/>
</dbReference>
<keyword evidence="1" id="KW-0812">Transmembrane</keyword>
<feature type="transmembrane region" description="Helical" evidence="1">
    <location>
        <begin position="212"/>
        <end position="232"/>
    </location>
</feature>
<dbReference type="Pfam" id="PF01757">
    <property type="entry name" value="Acyl_transf_3"/>
    <property type="match status" value="1"/>
</dbReference>